<dbReference type="InterPro" id="IPR051200">
    <property type="entry name" value="Host-pathogen_enzymatic-act"/>
</dbReference>
<keyword evidence="2" id="KW-1185">Reference proteome</keyword>
<dbReference type="InterPro" id="IPR011048">
    <property type="entry name" value="Haem_d1_sf"/>
</dbReference>
<dbReference type="SUPFAM" id="SSF51004">
    <property type="entry name" value="C-terminal (heme d1) domain of cytochrome cd1-nitrite reductase"/>
    <property type="match status" value="1"/>
</dbReference>
<evidence type="ECO:0000313" key="2">
    <source>
        <dbReference type="Proteomes" id="UP000324973"/>
    </source>
</evidence>
<dbReference type="EMBL" id="VTFT01000001">
    <property type="protein sequence ID" value="TYT25626.1"/>
    <property type="molecule type" value="Genomic_DNA"/>
</dbReference>
<proteinExistence type="predicted"/>
<protein>
    <submittedName>
        <fullName evidence="1">Beta-propeller fold lactonase family protein</fullName>
    </submittedName>
</protein>
<reference evidence="1 2" key="1">
    <citation type="submission" date="2019-08" db="EMBL/GenBank/DDBJ databases">
        <title>Luteimonas viscosus sp. nov., isolated from soil of a sunflower field.</title>
        <authorList>
            <person name="Jianli Z."/>
            <person name="Ying Z."/>
        </authorList>
    </citation>
    <scope>NUCLEOTIDE SEQUENCE [LARGE SCALE GENOMIC DNA]</scope>
    <source>
        <strain evidence="1 2">XBU10</strain>
    </source>
</reference>
<accession>A0A5D4XLV4</accession>
<dbReference type="Gene3D" id="2.130.10.10">
    <property type="entry name" value="YVTN repeat-like/Quinoprotein amine dehydrogenase"/>
    <property type="match status" value="2"/>
</dbReference>
<gene>
    <name evidence="1" type="ORF">FZO89_04775</name>
</gene>
<organism evidence="1 2">
    <name type="scientific">Luteimonas viscosa</name>
    <dbReference type="NCBI Taxonomy" id="1132694"/>
    <lineage>
        <taxon>Bacteria</taxon>
        <taxon>Pseudomonadati</taxon>
        <taxon>Pseudomonadota</taxon>
        <taxon>Gammaproteobacteria</taxon>
        <taxon>Lysobacterales</taxon>
        <taxon>Lysobacteraceae</taxon>
        <taxon>Luteimonas</taxon>
    </lineage>
</organism>
<dbReference type="AlphaFoldDB" id="A0A5D4XLV4"/>
<dbReference type="OrthoDB" id="9776991at2"/>
<sequence length="352" mass="37277">MLEHLVGTIRYRRCAEVVMKRFAPLLLGMSLVLPCPAGFARGELLVGNKSDDTVWRLSLEDGRRLDEIPSGQGPHEIAVSPDRRLAVVTDYGHQQAGNSLTVLDMGDGKAPRSIDLGAHARPHGIRLLADGHALVTTEQSRSLLRVDLDAGAVVQAIEVGDGVGHMVALAADGATAYVSKIAAGTVARIDLATGRKTHEVPAGEGAEGIEVAPDGRVWVTNRAEDTVTVHDPDTLETMATLPSEGFPIRVVFTPDGRHALVTNAMAGSMSVFDATDPRLVATVALRPEGAESGQSMLGQGPMPIGVIADPVRPRIYVAISGADRIAVIDADDWRVLEFWATGRQPDALGILP</sequence>
<name>A0A5D4XLV4_9GAMM</name>
<evidence type="ECO:0000313" key="1">
    <source>
        <dbReference type="EMBL" id="TYT25626.1"/>
    </source>
</evidence>
<dbReference type="PANTHER" id="PTHR47197">
    <property type="entry name" value="PROTEIN NIRF"/>
    <property type="match status" value="1"/>
</dbReference>
<dbReference type="Proteomes" id="UP000324973">
    <property type="component" value="Unassembled WGS sequence"/>
</dbReference>
<comment type="caution">
    <text evidence="1">The sequence shown here is derived from an EMBL/GenBank/DDBJ whole genome shotgun (WGS) entry which is preliminary data.</text>
</comment>
<dbReference type="PANTHER" id="PTHR47197:SF3">
    <property type="entry name" value="DIHYDRO-HEME D1 DEHYDROGENASE"/>
    <property type="match status" value="1"/>
</dbReference>
<dbReference type="InterPro" id="IPR015943">
    <property type="entry name" value="WD40/YVTN_repeat-like_dom_sf"/>
</dbReference>